<name>A0A9D1CUG7_9FIRM</name>
<evidence type="ECO:0000313" key="2">
    <source>
        <dbReference type="EMBL" id="HIQ80119.1"/>
    </source>
</evidence>
<dbReference type="SUPFAM" id="SSF55136">
    <property type="entry name" value="Probable bacterial effector-binding domain"/>
    <property type="match status" value="1"/>
</dbReference>
<dbReference type="SMART" id="SM00871">
    <property type="entry name" value="AraC_E_bind"/>
    <property type="match status" value="1"/>
</dbReference>
<reference evidence="2" key="2">
    <citation type="journal article" date="2021" name="PeerJ">
        <title>Extensive microbial diversity within the chicken gut microbiome revealed by metagenomics and culture.</title>
        <authorList>
            <person name="Gilroy R."/>
            <person name="Ravi A."/>
            <person name="Getino M."/>
            <person name="Pursley I."/>
            <person name="Horton D.L."/>
            <person name="Alikhan N.F."/>
            <person name="Baker D."/>
            <person name="Gharbi K."/>
            <person name="Hall N."/>
            <person name="Watson M."/>
            <person name="Adriaenssens E.M."/>
            <person name="Foster-Nyarko E."/>
            <person name="Jarju S."/>
            <person name="Secka A."/>
            <person name="Antonio M."/>
            <person name="Oren A."/>
            <person name="Chaudhuri R.R."/>
            <person name="La Ragione R."/>
            <person name="Hildebrand F."/>
            <person name="Pallen M.J."/>
        </authorList>
    </citation>
    <scope>NUCLEOTIDE SEQUENCE</scope>
    <source>
        <strain evidence="2">ChiSjej1B19-3389</strain>
    </source>
</reference>
<dbReference type="EMBL" id="DVFW01000015">
    <property type="protein sequence ID" value="HIQ80119.1"/>
    <property type="molecule type" value="Genomic_DNA"/>
</dbReference>
<dbReference type="Gene3D" id="3.20.80.10">
    <property type="entry name" value="Regulatory factor, effector binding domain"/>
    <property type="match status" value="1"/>
</dbReference>
<accession>A0A9D1CUG7</accession>
<proteinExistence type="predicted"/>
<evidence type="ECO:0000259" key="1">
    <source>
        <dbReference type="SMART" id="SM00871"/>
    </source>
</evidence>
<reference evidence="2" key="1">
    <citation type="submission" date="2020-10" db="EMBL/GenBank/DDBJ databases">
        <authorList>
            <person name="Gilroy R."/>
        </authorList>
    </citation>
    <scope>NUCLEOTIDE SEQUENCE</scope>
    <source>
        <strain evidence="2">ChiSjej1B19-3389</strain>
    </source>
</reference>
<dbReference type="Pfam" id="PF14526">
    <property type="entry name" value="Cass2"/>
    <property type="match status" value="1"/>
</dbReference>
<comment type="caution">
    <text evidence="2">The sequence shown here is derived from an EMBL/GenBank/DDBJ whole genome shotgun (WGS) entry which is preliminary data.</text>
</comment>
<organism evidence="2 3">
    <name type="scientific">Candidatus Scatavimonas merdigallinarum</name>
    <dbReference type="NCBI Taxonomy" id="2840914"/>
    <lineage>
        <taxon>Bacteria</taxon>
        <taxon>Bacillati</taxon>
        <taxon>Bacillota</taxon>
        <taxon>Clostridia</taxon>
        <taxon>Eubacteriales</taxon>
        <taxon>Oscillospiraceae</taxon>
        <taxon>Oscillospiraceae incertae sedis</taxon>
        <taxon>Candidatus Scatavimonas</taxon>
    </lineage>
</organism>
<protein>
    <submittedName>
        <fullName evidence="2">Effector binding domain-containing protein</fullName>
    </submittedName>
</protein>
<dbReference type="AlphaFoldDB" id="A0A9D1CUG7"/>
<evidence type="ECO:0000313" key="3">
    <source>
        <dbReference type="Proteomes" id="UP000886787"/>
    </source>
</evidence>
<sequence>MEYEIVNLPEKLVAGIAARTNNHAPDMGRVIGGLWARFYQDGLYENIPNKADDKAIGLYTDYVGDADDDYTAMVCCAVTEETEASGYALRKIPAGPYAKFVLVCNMDTAVAQIAGAWQEIWKMDLPRTYICDYEEYQDNRREGTEIHLYIGLKEKQKDEI</sequence>
<dbReference type="InterPro" id="IPR011256">
    <property type="entry name" value="Reg_factor_effector_dom_sf"/>
</dbReference>
<dbReference type="Proteomes" id="UP000886787">
    <property type="component" value="Unassembled WGS sequence"/>
</dbReference>
<dbReference type="InterPro" id="IPR010499">
    <property type="entry name" value="AraC_E-bd"/>
</dbReference>
<gene>
    <name evidence="2" type="ORF">IAD32_02390</name>
</gene>
<dbReference type="InterPro" id="IPR029441">
    <property type="entry name" value="Cass2"/>
</dbReference>
<feature type="domain" description="AraC effector-binding" evidence="1">
    <location>
        <begin position="1"/>
        <end position="153"/>
    </location>
</feature>
<dbReference type="PANTHER" id="PTHR36444">
    <property type="entry name" value="TRANSCRIPTIONAL REGULATOR PROTEIN YOBU-RELATED"/>
    <property type="match status" value="1"/>
</dbReference>
<dbReference type="InterPro" id="IPR053182">
    <property type="entry name" value="YobU-like_regulator"/>
</dbReference>
<dbReference type="PANTHER" id="PTHR36444:SF2">
    <property type="entry name" value="TRANSCRIPTIONAL REGULATOR PROTEIN YOBU-RELATED"/>
    <property type="match status" value="1"/>
</dbReference>